<dbReference type="GeneID" id="6758581"/>
<accession>B3SAT5</accession>
<dbReference type="InParanoid" id="B3SAT5"/>
<dbReference type="HOGENOM" id="CLU_1410501_0_0_1"/>
<organism evidence="2 3">
    <name type="scientific">Trichoplax adhaerens</name>
    <name type="common">Trichoplax reptans</name>
    <dbReference type="NCBI Taxonomy" id="10228"/>
    <lineage>
        <taxon>Eukaryota</taxon>
        <taxon>Metazoa</taxon>
        <taxon>Placozoa</taxon>
        <taxon>Uniplacotomia</taxon>
        <taxon>Trichoplacea</taxon>
        <taxon>Trichoplacidae</taxon>
        <taxon>Trichoplax</taxon>
    </lineage>
</organism>
<dbReference type="EMBL" id="DS985262">
    <property type="protein sequence ID" value="EDV20208.1"/>
    <property type="molecule type" value="Genomic_DNA"/>
</dbReference>
<proteinExistence type="predicted"/>
<sequence length="193" mass="22344">MANDQQFSLDKYGSKKLPQSDPIDVPSIRRNRFEIDLYDDDDDDDREEKMTFSFRQSSERLSLRKKTSLIRRPQSVPIIQNMACVSSAMALNDDDEPAENQIEEVRPRRHSLATEIEIGRELQSISDRFLVDFKVTRSSSSGESPASRLRQWWAAKSLSAAINYCYVSNQSPCHDLFSIRKWNPHKLDVFINL</sequence>
<dbReference type="CTD" id="6758581"/>
<dbReference type="RefSeq" id="XP_002117369.1">
    <property type="nucleotide sequence ID" value="XM_002117333.1"/>
</dbReference>
<dbReference type="Proteomes" id="UP000009022">
    <property type="component" value="Unassembled WGS sequence"/>
</dbReference>
<keyword evidence="3" id="KW-1185">Reference proteome</keyword>
<reference evidence="2 3" key="1">
    <citation type="journal article" date="2008" name="Nature">
        <title>The Trichoplax genome and the nature of placozoans.</title>
        <authorList>
            <person name="Srivastava M."/>
            <person name="Begovic E."/>
            <person name="Chapman J."/>
            <person name="Putnam N.H."/>
            <person name="Hellsten U."/>
            <person name="Kawashima T."/>
            <person name="Kuo A."/>
            <person name="Mitros T."/>
            <person name="Salamov A."/>
            <person name="Carpenter M.L."/>
            <person name="Signorovitch A.Y."/>
            <person name="Moreno M.A."/>
            <person name="Kamm K."/>
            <person name="Grimwood J."/>
            <person name="Schmutz J."/>
            <person name="Shapiro H."/>
            <person name="Grigoriev I.V."/>
            <person name="Buss L.W."/>
            <person name="Schierwater B."/>
            <person name="Dellaporta S.L."/>
            <person name="Rokhsar D.S."/>
        </authorList>
    </citation>
    <scope>NUCLEOTIDE SEQUENCE [LARGE SCALE GENOMIC DNA]</scope>
    <source>
        <strain evidence="2 3">Grell-BS-1999</strain>
    </source>
</reference>
<protein>
    <submittedName>
        <fullName evidence="2">Uncharacterized protein</fullName>
    </submittedName>
</protein>
<name>B3SAT5_TRIAD</name>
<evidence type="ECO:0000313" key="2">
    <source>
        <dbReference type="EMBL" id="EDV20208.1"/>
    </source>
</evidence>
<evidence type="ECO:0000313" key="3">
    <source>
        <dbReference type="Proteomes" id="UP000009022"/>
    </source>
</evidence>
<evidence type="ECO:0000256" key="1">
    <source>
        <dbReference type="SAM" id="MobiDB-lite"/>
    </source>
</evidence>
<gene>
    <name evidence="2" type="ORF">TRIADDRAFT_61373</name>
</gene>
<dbReference type="KEGG" id="tad:TRIADDRAFT_61373"/>
<feature type="region of interest" description="Disordered" evidence="1">
    <location>
        <begin position="1"/>
        <end position="25"/>
    </location>
</feature>
<dbReference type="AlphaFoldDB" id="B3SAT5"/>